<evidence type="ECO:0000313" key="3">
    <source>
        <dbReference type="Proteomes" id="UP001589810"/>
    </source>
</evidence>
<evidence type="ECO:0000256" key="1">
    <source>
        <dbReference type="SAM" id="MobiDB-lite"/>
    </source>
</evidence>
<evidence type="ECO:0000313" key="2">
    <source>
        <dbReference type="EMBL" id="MFC0547073.1"/>
    </source>
</evidence>
<dbReference type="Proteomes" id="UP001589810">
    <property type="component" value="Unassembled WGS sequence"/>
</dbReference>
<keyword evidence="3" id="KW-1185">Reference proteome</keyword>
<proteinExistence type="predicted"/>
<dbReference type="RefSeq" id="WP_273937305.1">
    <property type="nucleotide sequence ID" value="NZ_CP097263.1"/>
</dbReference>
<feature type="region of interest" description="Disordered" evidence="1">
    <location>
        <begin position="59"/>
        <end position="78"/>
    </location>
</feature>
<gene>
    <name evidence="2" type="ORF">ACFFH7_36570</name>
</gene>
<dbReference type="EMBL" id="JBHLUD010000013">
    <property type="protein sequence ID" value="MFC0547073.1"/>
    <property type="molecule type" value="Genomic_DNA"/>
</dbReference>
<sequence length="155" mass="17285">MKHENNSLVRITVGQLEGFVGRITGYDEFFELYLVRVPELAETVVGLDETEIEALADNDNSAAPANEPDMPPAPPFGMSSEDLAQYTADFINRCMTRVTTVGREQYDLGGHQQFEVKSIADVCRMALEEVEDFAVYAAMVHIRVRRTLAAVEEVL</sequence>
<protein>
    <submittedName>
        <fullName evidence="2">Uncharacterized protein</fullName>
    </submittedName>
</protein>
<name>A0ABV6N3A2_9PSEU</name>
<organism evidence="2 3">
    <name type="scientific">Kutzneria chonburiensis</name>
    <dbReference type="NCBI Taxonomy" id="1483604"/>
    <lineage>
        <taxon>Bacteria</taxon>
        <taxon>Bacillati</taxon>
        <taxon>Actinomycetota</taxon>
        <taxon>Actinomycetes</taxon>
        <taxon>Pseudonocardiales</taxon>
        <taxon>Pseudonocardiaceae</taxon>
        <taxon>Kutzneria</taxon>
    </lineage>
</organism>
<accession>A0ABV6N3A2</accession>
<comment type="caution">
    <text evidence="2">The sequence shown here is derived from an EMBL/GenBank/DDBJ whole genome shotgun (WGS) entry which is preliminary data.</text>
</comment>
<reference evidence="2 3" key="1">
    <citation type="submission" date="2024-09" db="EMBL/GenBank/DDBJ databases">
        <authorList>
            <person name="Sun Q."/>
            <person name="Mori K."/>
        </authorList>
    </citation>
    <scope>NUCLEOTIDE SEQUENCE [LARGE SCALE GENOMIC DNA]</scope>
    <source>
        <strain evidence="2 3">TBRC 1432</strain>
    </source>
</reference>